<protein>
    <submittedName>
        <fullName evidence="1">Uncharacterized protein</fullName>
    </submittedName>
</protein>
<accession>A0A6C0JBX5</accession>
<reference evidence="1" key="1">
    <citation type="journal article" date="2020" name="Nature">
        <title>Giant virus diversity and host interactions through global metagenomics.</title>
        <authorList>
            <person name="Schulz F."/>
            <person name="Roux S."/>
            <person name="Paez-Espino D."/>
            <person name="Jungbluth S."/>
            <person name="Walsh D.A."/>
            <person name="Denef V.J."/>
            <person name="McMahon K.D."/>
            <person name="Konstantinidis K.T."/>
            <person name="Eloe-Fadrosh E.A."/>
            <person name="Kyrpides N.C."/>
            <person name="Woyke T."/>
        </authorList>
    </citation>
    <scope>NUCLEOTIDE SEQUENCE</scope>
    <source>
        <strain evidence="1">GVMAG-M-3300025890-48</strain>
    </source>
</reference>
<evidence type="ECO:0000313" key="1">
    <source>
        <dbReference type="EMBL" id="QHU03152.1"/>
    </source>
</evidence>
<dbReference type="AlphaFoldDB" id="A0A6C0JBX5"/>
<dbReference type="EMBL" id="MN740370">
    <property type="protein sequence ID" value="QHU03152.1"/>
    <property type="molecule type" value="Genomic_DNA"/>
</dbReference>
<organism evidence="1">
    <name type="scientific">viral metagenome</name>
    <dbReference type="NCBI Taxonomy" id="1070528"/>
    <lineage>
        <taxon>unclassified sequences</taxon>
        <taxon>metagenomes</taxon>
        <taxon>organismal metagenomes</taxon>
    </lineage>
</organism>
<sequence length="168" mass="19184">MLSSSCSMRTSINRLYNKAHFESNLLRPLAPCPTEWLPVETAHLARRPLGLKKVWFPEDANGEPHKSNPDDGCGGSKYKLNNIHYYDSDKKEVKAADRDATNSYYREAMVSFDGLFDGCDYMFNNHTANKIAIWLDFQQKTDALNEPDYGSMGALWATIFHDDPRLEE</sequence>
<proteinExistence type="predicted"/>
<name>A0A6C0JBX5_9ZZZZ</name>